<evidence type="ECO:0000313" key="2">
    <source>
        <dbReference type="EMBL" id="CAA9503625.1"/>
    </source>
</evidence>
<accession>A0A6J4SRW4</accession>
<organism evidence="2">
    <name type="scientific">uncultured Solirubrobacteraceae bacterium</name>
    <dbReference type="NCBI Taxonomy" id="1162706"/>
    <lineage>
        <taxon>Bacteria</taxon>
        <taxon>Bacillati</taxon>
        <taxon>Actinomycetota</taxon>
        <taxon>Thermoleophilia</taxon>
        <taxon>Solirubrobacterales</taxon>
        <taxon>Solirubrobacteraceae</taxon>
        <taxon>environmental samples</taxon>
    </lineage>
</organism>
<protein>
    <submittedName>
        <fullName evidence="2">UDP-glucose 4-epimerase</fullName>
        <ecNumber evidence="2">5.1.3.2</ecNumber>
    </submittedName>
</protein>
<gene>
    <name evidence="2" type="ORF">AVDCRST_MAG85-1916</name>
</gene>
<evidence type="ECO:0000256" key="1">
    <source>
        <dbReference type="SAM" id="MobiDB-lite"/>
    </source>
</evidence>
<reference evidence="2" key="1">
    <citation type="submission" date="2020-02" db="EMBL/GenBank/DDBJ databases">
        <authorList>
            <person name="Meier V. D."/>
        </authorList>
    </citation>
    <scope>NUCLEOTIDE SEQUENCE</scope>
    <source>
        <strain evidence="2">AVDCRST_MAG85</strain>
    </source>
</reference>
<dbReference type="GO" id="GO:0003978">
    <property type="term" value="F:UDP-glucose 4-epimerase activity"/>
    <property type="evidence" value="ECO:0007669"/>
    <property type="project" value="UniProtKB-EC"/>
</dbReference>
<proteinExistence type="predicted"/>
<dbReference type="EMBL" id="CADCVT010000208">
    <property type="protein sequence ID" value="CAA9503625.1"/>
    <property type="molecule type" value="Genomic_DNA"/>
</dbReference>
<dbReference type="EC" id="5.1.3.2" evidence="2"/>
<dbReference type="AlphaFoldDB" id="A0A6J4SRW4"/>
<feature type="region of interest" description="Disordered" evidence="1">
    <location>
        <begin position="15"/>
        <end position="72"/>
    </location>
</feature>
<name>A0A6J4SRW4_9ACTN</name>
<sequence>MGEQLLVLVGAQAPRGEAGGVQRGPEPVARPGEVVARLGGPQRRVDPDEEGPEPGTYDVAERLGARRPTTST</sequence>
<keyword evidence="2" id="KW-0413">Isomerase</keyword>